<proteinExistence type="predicted"/>
<dbReference type="AlphaFoldDB" id="A0A016TCN3"/>
<dbReference type="EMBL" id="JARK01001452">
    <property type="protein sequence ID" value="EYC00395.1"/>
    <property type="molecule type" value="Genomic_DNA"/>
</dbReference>
<comment type="caution">
    <text evidence="1">The sequence shown here is derived from an EMBL/GenBank/DDBJ whole genome shotgun (WGS) entry which is preliminary data.</text>
</comment>
<keyword evidence="2" id="KW-1185">Reference proteome</keyword>
<organism evidence="1 2">
    <name type="scientific">Ancylostoma ceylanicum</name>
    <dbReference type="NCBI Taxonomy" id="53326"/>
    <lineage>
        <taxon>Eukaryota</taxon>
        <taxon>Metazoa</taxon>
        <taxon>Ecdysozoa</taxon>
        <taxon>Nematoda</taxon>
        <taxon>Chromadorea</taxon>
        <taxon>Rhabditida</taxon>
        <taxon>Rhabditina</taxon>
        <taxon>Rhabditomorpha</taxon>
        <taxon>Strongyloidea</taxon>
        <taxon>Ancylostomatidae</taxon>
        <taxon>Ancylostomatinae</taxon>
        <taxon>Ancylostoma</taxon>
    </lineage>
</organism>
<dbReference type="Proteomes" id="UP000024635">
    <property type="component" value="Unassembled WGS sequence"/>
</dbReference>
<sequence>MVSGDDHHFGHFPSSLEFLPHDHFFDHAAYPVPLRVRVNRKKLASKKAGKACLATIASRGDHNLSIFAHTSLGCAVPVIKLWQLSRTMASRTRHAHAMLGRRDAPISLASQK</sequence>
<reference evidence="2" key="1">
    <citation type="journal article" date="2015" name="Nat. Genet.">
        <title>The genome and transcriptome of the zoonotic hookworm Ancylostoma ceylanicum identify infection-specific gene families.</title>
        <authorList>
            <person name="Schwarz E.M."/>
            <person name="Hu Y."/>
            <person name="Antoshechkin I."/>
            <person name="Miller M.M."/>
            <person name="Sternberg P.W."/>
            <person name="Aroian R.V."/>
        </authorList>
    </citation>
    <scope>NUCLEOTIDE SEQUENCE</scope>
    <source>
        <strain evidence="2">HY135</strain>
    </source>
</reference>
<evidence type="ECO:0000313" key="1">
    <source>
        <dbReference type="EMBL" id="EYC00395.1"/>
    </source>
</evidence>
<gene>
    <name evidence="1" type="primary">Acey_s0116.g601</name>
    <name evidence="1" type="ORF">Y032_0116g601</name>
</gene>
<dbReference type="OrthoDB" id="5877292at2759"/>
<protein>
    <submittedName>
        <fullName evidence="1">Uncharacterized protein</fullName>
    </submittedName>
</protein>
<name>A0A016TCN3_9BILA</name>
<accession>A0A016TCN3</accession>
<evidence type="ECO:0000313" key="2">
    <source>
        <dbReference type="Proteomes" id="UP000024635"/>
    </source>
</evidence>